<evidence type="ECO:0000256" key="2">
    <source>
        <dbReference type="ARBA" id="ARBA00004477"/>
    </source>
</evidence>
<evidence type="ECO:0000256" key="13">
    <source>
        <dbReference type="ARBA" id="ARBA00023180"/>
    </source>
</evidence>
<keyword evidence="9 14" id="KW-0862">Zinc</keyword>
<dbReference type="EC" id="3.4.-.-" evidence="14"/>
<evidence type="ECO:0000259" key="17">
    <source>
        <dbReference type="Pfam" id="PF04389"/>
    </source>
</evidence>
<evidence type="ECO:0000256" key="5">
    <source>
        <dbReference type="ARBA" id="ARBA00022692"/>
    </source>
</evidence>
<dbReference type="Gene3D" id="3.40.630.10">
    <property type="entry name" value="Zn peptidases"/>
    <property type="match status" value="1"/>
</dbReference>
<evidence type="ECO:0000256" key="14">
    <source>
        <dbReference type="RuleBase" id="RU361240"/>
    </source>
</evidence>
<dbReference type="Pfam" id="PF04389">
    <property type="entry name" value="Peptidase_M28"/>
    <property type="match status" value="1"/>
</dbReference>
<dbReference type="GO" id="GO:0005789">
    <property type="term" value="C:endoplasmic reticulum membrane"/>
    <property type="evidence" value="ECO:0007669"/>
    <property type="project" value="UniProtKB-SubCell"/>
</dbReference>
<keyword evidence="8" id="KW-0256">Endoplasmic reticulum</keyword>
<feature type="domain" description="Peptidase M28" evidence="17">
    <location>
        <begin position="196"/>
        <end position="379"/>
    </location>
</feature>
<evidence type="ECO:0000256" key="8">
    <source>
        <dbReference type="ARBA" id="ARBA00022824"/>
    </source>
</evidence>
<dbReference type="GO" id="GO:0008235">
    <property type="term" value="F:metalloexopeptidase activity"/>
    <property type="evidence" value="ECO:0007669"/>
    <property type="project" value="InterPro"/>
</dbReference>
<organism evidence="18">
    <name type="scientific">Kwoniella bestiolae CBS 10118</name>
    <dbReference type="NCBI Taxonomy" id="1296100"/>
    <lineage>
        <taxon>Eukaryota</taxon>
        <taxon>Fungi</taxon>
        <taxon>Dikarya</taxon>
        <taxon>Basidiomycota</taxon>
        <taxon>Agaricomycotina</taxon>
        <taxon>Tremellomycetes</taxon>
        <taxon>Tremellales</taxon>
        <taxon>Cryptococcaceae</taxon>
        <taxon>Kwoniella</taxon>
    </lineage>
</organism>
<dbReference type="STRING" id="1296100.A0A1B9G3K6"/>
<dbReference type="InterPro" id="IPR045175">
    <property type="entry name" value="M28_fam"/>
</dbReference>
<feature type="transmembrane region" description="Helical" evidence="16">
    <location>
        <begin position="59"/>
        <end position="76"/>
    </location>
</feature>
<accession>A0A1B9G3K6</accession>
<dbReference type="OrthoDB" id="76293at2759"/>
<keyword evidence="13" id="KW-0325">Glycoprotein</keyword>
<feature type="transmembrane region" description="Helical" evidence="16">
    <location>
        <begin position="550"/>
        <end position="572"/>
    </location>
</feature>
<dbReference type="PANTHER" id="PTHR12147:SF22">
    <property type="entry name" value="ENDOPLASMIC RETICULUM METALLOPEPTIDASE 1"/>
    <property type="match status" value="1"/>
</dbReference>
<evidence type="ECO:0000256" key="1">
    <source>
        <dbReference type="ARBA" id="ARBA00001947"/>
    </source>
</evidence>
<dbReference type="FunFam" id="3.40.630.10:FF:000008">
    <property type="entry name" value="Endoplasmic reticulum metallopeptidase 1"/>
    <property type="match status" value="1"/>
</dbReference>
<keyword evidence="10 16" id="KW-1133">Transmembrane helix</keyword>
<evidence type="ECO:0000256" key="7">
    <source>
        <dbReference type="ARBA" id="ARBA00022801"/>
    </source>
</evidence>
<evidence type="ECO:0000256" key="9">
    <source>
        <dbReference type="ARBA" id="ARBA00022833"/>
    </source>
</evidence>
<evidence type="ECO:0000256" key="11">
    <source>
        <dbReference type="ARBA" id="ARBA00023049"/>
    </source>
</evidence>
<dbReference type="GO" id="GO:0006508">
    <property type="term" value="P:proteolysis"/>
    <property type="evidence" value="ECO:0007669"/>
    <property type="project" value="UniProtKB-KW"/>
</dbReference>
<dbReference type="AlphaFoldDB" id="A0A1B9G3K6"/>
<dbReference type="InterPro" id="IPR048024">
    <property type="entry name" value="Fxna-like_M28_dom"/>
</dbReference>
<evidence type="ECO:0000313" key="18">
    <source>
        <dbReference type="EMBL" id="OCF25619.1"/>
    </source>
</evidence>
<dbReference type="SUPFAM" id="SSF53187">
    <property type="entry name" value="Zn-dependent exopeptidases"/>
    <property type="match status" value="1"/>
</dbReference>
<comment type="similarity">
    <text evidence="3 14">Belongs to the peptidase M28 family.</text>
</comment>
<feature type="transmembrane region" description="Helical" evidence="16">
    <location>
        <begin position="492"/>
        <end position="515"/>
    </location>
</feature>
<keyword evidence="7 14" id="KW-0378">Hydrolase</keyword>
<dbReference type="CDD" id="cd03875">
    <property type="entry name" value="M28_Fxna_like"/>
    <property type="match status" value="1"/>
</dbReference>
<name>A0A1B9G3K6_9TREE</name>
<reference evidence="18" key="1">
    <citation type="submission" date="2013-07" db="EMBL/GenBank/DDBJ databases">
        <title>The Genome Sequence of Cryptococcus bestiolae CBS10118.</title>
        <authorList>
            <consortium name="The Broad Institute Genome Sequencing Platform"/>
            <person name="Cuomo C."/>
            <person name="Litvintseva A."/>
            <person name="Chen Y."/>
            <person name="Heitman J."/>
            <person name="Sun S."/>
            <person name="Springer D."/>
            <person name="Dromer F."/>
            <person name="Young S.K."/>
            <person name="Zeng Q."/>
            <person name="Gargeya S."/>
            <person name="Fitzgerald M."/>
            <person name="Abouelleil A."/>
            <person name="Alvarado L."/>
            <person name="Berlin A.M."/>
            <person name="Chapman S.B."/>
            <person name="Dewar J."/>
            <person name="Goldberg J."/>
            <person name="Griggs A."/>
            <person name="Gujja S."/>
            <person name="Hansen M."/>
            <person name="Howarth C."/>
            <person name="Imamovic A."/>
            <person name="Larimer J."/>
            <person name="McCowan C."/>
            <person name="Murphy C."/>
            <person name="Pearson M."/>
            <person name="Priest M."/>
            <person name="Roberts A."/>
            <person name="Saif S."/>
            <person name="Shea T."/>
            <person name="Sykes S."/>
            <person name="Wortman J."/>
            <person name="Nusbaum C."/>
            <person name="Birren B."/>
        </authorList>
    </citation>
    <scope>NUCLEOTIDE SEQUENCE [LARGE SCALE GENOMIC DNA]</scope>
    <source>
        <strain evidence="18">CBS 10118</strain>
    </source>
</reference>
<evidence type="ECO:0000256" key="10">
    <source>
        <dbReference type="ARBA" id="ARBA00022989"/>
    </source>
</evidence>
<feature type="transmembrane region" description="Helical" evidence="16">
    <location>
        <begin position="623"/>
        <end position="643"/>
    </location>
</feature>
<gene>
    <name evidence="18" type="ORF">I302_05440</name>
</gene>
<dbReference type="InterPro" id="IPR007484">
    <property type="entry name" value="Peptidase_M28"/>
</dbReference>
<feature type="transmembrane region" description="Helical" evidence="16">
    <location>
        <begin position="584"/>
        <end position="603"/>
    </location>
</feature>
<keyword evidence="6 14" id="KW-0479">Metal-binding</keyword>
<feature type="region of interest" description="Disordered" evidence="15">
    <location>
        <begin position="1"/>
        <end position="36"/>
    </location>
</feature>
<comment type="subcellular location">
    <subcellularLocation>
        <location evidence="2">Endoplasmic reticulum membrane</location>
        <topology evidence="2">Multi-pass membrane protein</topology>
    </subcellularLocation>
</comment>
<evidence type="ECO:0000256" key="12">
    <source>
        <dbReference type="ARBA" id="ARBA00023136"/>
    </source>
</evidence>
<evidence type="ECO:0000256" key="4">
    <source>
        <dbReference type="ARBA" id="ARBA00022670"/>
    </source>
</evidence>
<keyword evidence="5 16" id="KW-0812">Transmembrane</keyword>
<keyword evidence="12 16" id="KW-0472">Membrane</keyword>
<evidence type="ECO:0000256" key="15">
    <source>
        <dbReference type="SAM" id="MobiDB-lite"/>
    </source>
</evidence>
<protein>
    <recommendedName>
        <fullName evidence="14">Peptide hydrolase</fullName>
        <ecNumber evidence="14">3.4.-.-</ecNumber>
    </recommendedName>
</protein>
<evidence type="ECO:0000256" key="6">
    <source>
        <dbReference type="ARBA" id="ARBA00022723"/>
    </source>
</evidence>
<feature type="transmembrane region" description="Helical" evidence="16">
    <location>
        <begin position="527"/>
        <end position="544"/>
    </location>
</feature>
<dbReference type="GO" id="GO:0046872">
    <property type="term" value="F:metal ion binding"/>
    <property type="evidence" value="ECO:0007669"/>
    <property type="project" value="UniProtKB-KW"/>
</dbReference>
<feature type="transmembrane region" description="Helical" evidence="16">
    <location>
        <begin position="655"/>
        <end position="676"/>
    </location>
</feature>
<reference evidence="18" key="2">
    <citation type="submission" date="2014-01" db="EMBL/GenBank/DDBJ databases">
        <title>Evolution of pathogenesis and genome organization in the Tremellales.</title>
        <authorList>
            <person name="Cuomo C."/>
            <person name="Litvintseva A."/>
            <person name="Heitman J."/>
            <person name="Chen Y."/>
            <person name="Sun S."/>
            <person name="Springer D."/>
            <person name="Dromer F."/>
            <person name="Young S."/>
            <person name="Zeng Q."/>
            <person name="Chapman S."/>
            <person name="Gujja S."/>
            <person name="Saif S."/>
            <person name="Birren B."/>
        </authorList>
    </citation>
    <scope>NUCLEOTIDE SEQUENCE</scope>
    <source>
        <strain evidence="18">CBS 10118</strain>
    </source>
</reference>
<dbReference type="VEuPathDB" id="FungiDB:I302_05440"/>
<keyword evidence="11" id="KW-0482">Metalloprotease</keyword>
<evidence type="ECO:0000256" key="3">
    <source>
        <dbReference type="ARBA" id="ARBA00010918"/>
    </source>
</evidence>
<evidence type="ECO:0000256" key="16">
    <source>
        <dbReference type="SAM" id="Phobius"/>
    </source>
</evidence>
<dbReference type="PANTHER" id="PTHR12147">
    <property type="entry name" value="METALLOPEPTIDASE M28 FAMILY MEMBER"/>
    <property type="match status" value="1"/>
</dbReference>
<dbReference type="EMBL" id="KI894021">
    <property type="protein sequence ID" value="OCF25619.1"/>
    <property type="molecule type" value="Genomic_DNA"/>
</dbReference>
<feature type="transmembrane region" description="Helical" evidence="16">
    <location>
        <begin position="445"/>
        <end position="472"/>
    </location>
</feature>
<feature type="compositionally biased region" description="Polar residues" evidence="15">
    <location>
        <begin position="1"/>
        <end position="34"/>
    </location>
</feature>
<sequence length="910" mass="101107">MVVDTPLSNGHPTNAKSTEPSTSNGSNEQQQQEPVLTPVIAKDVKVQLKEEPTVEKTALWNYLLLLVILTVLPFYLSKLHYKLPERLEPYDVNGNPQPSEQLILGHIESLENIGFRTVGTDEAVRGEEYVLGEVRKIVSRCEEGGVLDCEWWVQQGSGFHSFDILDHEVLKAYNGITNIILKLSSKNPPSYNESAPRPEKDAILLGSHMDSTLPSPGAADDGMGVGVMLDLARVLVERDRPFDASVIFMWNGGEVETLQDGSHLYSTKHSTRHQVRAMINLEAAGSTGGALLFQATSKEMIEAYSHAPHPRGTVIAADVFSSGIIMSDTDFVQFEKYLGVSGLDMATVGHSYFYHTKKDSIKYIEAGSAQHFANNMIAIVDYLTSPESPLLKTEEFSPPDMVYFSLFDLIFVHWSIDSANAIYTSLAVLAGALSLRQLSKKRWKVFAVALIGTPLGLVGGALSANLLAAVLVLTGKGQLWYYHRFRHEHLPLLIYLPAGFIGHFSVQLLLSKLLSPVDRTKLESAHYTAQTLFAVALMMVLQRLKVRSAYLFSFLAALLLIGGVLDQLSRLVGGRKVEGMKVKLTYLVPLVGCTTLAVEAVTTTLDIFTPLAGRMGKDAPAEFIIATISSVSGFIFFPTFIPLFHRVPRASQRKIVLGVFLFLAGVLTALAGPWYWPYDGMHPKRVGVQYLYNHTSGEHTGHIAFMDRGPTSNIVDSIHSQFGKAGSEVVNTQLTDYDSDWDTVYPVSSFLDTYKFPLAVSKEDEQFEWPEMGFYTQEVGWEYSTRVLKLRFVFKGLVWPTLAFEGAVLRWSFDKPPPVEKMRHHIKVATSVDEYVQDLNLTLRMDEGDKLQIHWSAIDLNQMVPGTASRLGPEMPATKWLTSIDEWAEREYKGSLEIMMNGVVCGVIEI</sequence>
<keyword evidence="4 14" id="KW-0645">Protease</keyword>
<proteinExistence type="inferred from homology"/>
<comment type="cofactor">
    <cofactor evidence="1">
        <name>Zn(2+)</name>
        <dbReference type="ChEBI" id="CHEBI:29105"/>
    </cofactor>
</comment>